<keyword evidence="11" id="KW-1185">Reference proteome</keyword>
<evidence type="ECO:0000256" key="2">
    <source>
        <dbReference type="ARBA" id="ARBA00006577"/>
    </source>
</evidence>
<evidence type="ECO:0000256" key="1">
    <source>
        <dbReference type="ARBA" id="ARBA00000971"/>
    </source>
</evidence>
<dbReference type="Gene3D" id="3.10.50.40">
    <property type="match status" value="2"/>
</dbReference>
<dbReference type="PANTHER" id="PTHR43811:SF19">
    <property type="entry name" value="39 KDA FK506-BINDING NUCLEAR PROTEIN"/>
    <property type="match status" value="1"/>
</dbReference>
<evidence type="ECO:0000256" key="4">
    <source>
        <dbReference type="ARBA" id="ARBA00023235"/>
    </source>
</evidence>
<gene>
    <name evidence="10" type="ORF">GCM10012280_10350</name>
</gene>
<reference evidence="10" key="1">
    <citation type="journal article" date="2014" name="Int. J. Syst. Evol. Microbiol.">
        <title>Complete genome sequence of Corynebacterium casei LMG S-19264T (=DSM 44701T), isolated from a smear-ripened cheese.</title>
        <authorList>
            <consortium name="US DOE Joint Genome Institute (JGI-PGF)"/>
            <person name="Walter F."/>
            <person name="Albersmeier A."/>
            <person name="Kalinowski J."/>
            <person name="Ruckert C."/>
        </authorList>
    </citation>
    <scope>NUCLEOTIDE SEQUENCE</scope>
    <source>
        <strain evidence="10">CGMCC 4.7201</strain>
    </source>
</reference>
<dbReference type="Pfam" id="PF00254">
    <property type="entry name" value="FKBP_C"/>
    <property type="match status" value="2"/>
</dbReference>
<dbReference type="InterPro" id="IPR001179">
    <property type="entry name" value="PPIase_FKBP_dom"/>
</dbReference>
<feature type="region of interest" description="Disordered" evidence="7">
    <location>
        <begin position="167"/>
        <end position="200"/>
    </location>
</feature>
<feature type="region of interest" description="Disordered" evidence="7">
    <location>
        <begin position="20"/>
        <end position="58"/>
    </location>
</feature>
<evidence type="ECO:0000256" key="5">
    <source>
        <dbReference type="PROSITE-ProRule" id="PRU00277"/>
    </source>
</evidence>
<name>A0A918DUI3_9ACTN</name>
<feature type="signal peptide" evidence="8">
    <location>
        <begin position="1"/>
        <end position="21"/>
    </location>
</feature>
<feature type="chain" id="PRO_5039116141" description="Peptidyl-prolyl cis-trans isomerase" evidence="8">
    <location>
        <begin position="22"/>
        <end position="304"/>
    </location>
</feature>
<dbReference type="PROSITE" id="PS51257">
    <property type="entry name" value="PROKAR_LIPOPROTEIN"/>
    <property type="match status" value="1"/>
</dbReference>
<keyword evidence="4 5" id="KW-0413">Isomerase</keyword>
<organism evidence="10 11">
    <name type="scientific">Wenjunlia tyrosinilytica</name>
    <dbReference type="NCBI Taxonomy" id="1544741"/>
    <lineage>
        <taxon>Bacteria</taxon>
        <taxon>Bacillati</taxon>
        <taxon>Actinomycetota</taxon>
        <taxon>Actinomycetes</taxon>
        <taxon>Kitasatosporales</taxon>
        <taxon>Streptomycetaceae</taxon>
        <taxon>Wenjunlia</taxon>
    </lineage>
</organism>
<feature type="compositionally biased region" description="Low complexity" evidence="7">
    <location>
        <begin position="20"/>
        <end position="32"/>
    </location>
</feature>
<protein>
    <recommendedName>
        <fullName evidence="6">Peptidyl-prolyl cis-trans isomerase</fullName>
        <ecNumber evidence="6">5.2.1.8</ecNumber>
    </recommendedName>
</protein>
<comment type="similarity">
    <text evidence="2 6">Belongs to the FKBP-type PPIase family.</text>
</comment>
<dbReference type="FunFam" id="3.10.50.40:FF:000006">
    <property type="entry name" value="Peptidyl-prolyl cis-trans isomerase"/>
    <property type="match status" value="1"/>
</dbReference>
<evidence type="ECO:0000256" key="7">
    <source>
        <dbReference type="SAM" id="MobiDB-lite"/>
    </source>
</evidence>
<dbReference type="Proteomes" id="UP000641932">
    <property type="component" value="Unassembled WGS sequence"/>
</dbReference>
<reference evidence="10" key="2">
    <citation type="submission" date="2020-09" db="EMBL/GenBank/DDBJ databases">
        <authorList>
            <person name="Sun Q."/>
            <person name="Zhou Y."/>
        </authorList>
    </citation>
    <scope>NUCLEOTIDE SEQUENCE</scope>
    <source>
        <strain evidence="10">CGMCC 4.7201</strain>
    </source>
</reference>
<evidence type="ECO:0000313" key="11">
    <source>
        <dbReference type="Proteomes" id="UP000641932"/>
    </source>
</evidence>
<accession>A0A918DUI3</accession>
<dbReference type="RefSeq" id="WP_189130301.1">
    <property type="nucleotide sequence ID" value="NZ_BMMS01000003.1"/>
</dbReference>
<evidence type="ECO:0000256" key="8">
    <source>
        <dbReference type="SAM" id="SignalP"/>
    </source>
</evidence>
<feature type="domain" description="PPIase FKBP-type" evidence="9">
    <location>
        <begin position="77"/>
        <end position="164"/>
    </location>
</feature>
<evidence type="ECO:0000256" key="6">
    <source>
        <dbReference type="RuleBase" id="RU003915"/>
    </source>
</evidence>
<evidence type="ECO:0000259" key="9">
    <source>
        <dbReference type="PROSITE" id="PS50059"/>
    </source>
</evidence>
<dbReference type="GO" id="GO:0003755">
    <property type="term" value="F:peptidyl-prolyl cis-trans isomerase activity"/>
    <property type="evidence" value="ECO:0007669"/>
    <property type="project" value="UniProtKB-UniRule"/>
</dbReference>
<dbReference type="AlphaFoldDB" id="A0A918DUI3"/>
<dbReference type="EC" id="5.2.1.8" evidence="6"/>
<dbReference type="PANTHER" id="PTHR43811">
    <property type="entry name" value="FKBP-TYPE PEPTIDYL-PROLYL CIS-TRANS ISOMERASE FKPA"/>
    <property type="match status" value="1"/>
</dbReference>
<comment type="catalytic activity">
    <reaction evidence="1 5 6">
        <text>[protein]-peptidylproline (omega=180) = [protein]-peptidylproline (omega=0)</text>
        <dbReference type="Rhea" id="RHEA:16237"/>
        <dbReference type="Rhea" id="RHEA-COMP:10747"/>
        <dbReference type="Rhea" id="RHEA-COMP:10748"/>
        <dbReference type="ChEBI" id="CHEBI:83833"/>
        <dbReference type="ChEBI" id="CHEBI:83834"/>
        <dbReference type="EC" id="5.2.1.8"/>
    </reaction>
</comment>
<dbReference type="PROSITE" id="PS50059">
    <property type="entry name" value="FKBP_PPIASE"/>
    <property type="match status" value="1"/>
</dbReference>
<evidence type="ECO:0000313" key="10">
    <source>
        <dbReference type="EMBL" id="GGO82815.1"/>
    </source>
</evidence>
<comment type="caution">
    <text evidence="10">The sequence shown here is derived from an EMBL/GenBank/DDBJ whole genome shotgun (WGS) entry which is preliminary data.</text>
</comment>
<keyword evidence="8" id="KW-0732">Signal</keyword>
<dbReference type="InterPro" id="IPR046357">
    <property type="entry name" value="PPIase_dom_sf"/>
</dbReference>
<evidence type="ECO:0000256" key="3">
    <source>
        <dbReference type="ARBA" id="ARBA00023110"/>
    </source>
</evidence>
<keyword evidence="3 5" id="KW-0697">Rotamase</keyword>
<dbReference type="SUPFAM" id="SSF54534">
    <property type="entry name" value="FKBP-like"/>
    <property type="match status" value="2"/>
</dbReference>
<sequence>MRRIAALLAVPLLVASAAACGGDDSSNSSSSGKSGGIPAVTGEPGKKPKVAKGEGDPPKELKVKVLHKGTGPALKKGEVLNSHYLGQTWDGKVFDNSYDRGKPITFEVGTGKVIKGWDEGLVGQNIGSRVELVIPPDKGYGAQAQQNIPANSTLVFVVDLKNAYSTKPTGKAVPQTDANLPKVGANTDGTAPKVTVPKGRKAPTDIVSKTIIQGDGKAVGEKDTVLANYEAVLWKNGKSGGDTWSQSGPQAVPVAQLPGWKEGLKGQKVGSRVLIVVPQGKLPKEQQKQVGSDVIFVVDVLGVV</sequence>
<dbReference type="EMBL" id="BMMS01000003">
    <property type="protein sequence ID" value="GGO82815.1"/>
    <property type="molecule type" value="Genomic_DNA"/>
</dbReference>
<proteinExistence type="inferred from homology"/>